<organism evidence="3 4">
    <name type="scientific">Noviluteimonas gilva</name>
    <dbReference type="NCBI Taxonomy" id="2682097"/>
    <lineage>
        <taxon>Bacteria</taxon>
        <taxon>Pseudomonadati</taxon>
        <taxon>Pseudomonadota</taxon>
        <taxon>Gammaproteobacteria</taxon>
        <taxon>Lysobacterales</taxon>
        <taxon>Lysobacteraceae</taxon>
        <taxon>Noviluteimonas</taxon>
    </lineage>
</organism>
<dbReference type="Gene3D" id="1.25.40.10">
    <property type="entry name" value="Tetratricopeptide repeat domain"/>
    <property type="match status" value="1"/>
</dbReference>
<comment type="caution">
    <text evidence="3">The sequence shown here is derived from an EMBL/GenBank/DDBJ whole genome shotgun (WGS) entry which is preliminary data.</text>
</comment>
<evidence type="ECO:0000259" key="2">
    <source>
        <dbReference type="PROSITE" id="PS51468"/>
    </source>
</evidence>
<feature type="domain" description="VIT" evidence="2">
    <location>
        <begin position="32"/>
        <end position="160"/>
    </location>
</feature>
<accession>A0A7C9HNA7</accession>
<dbReference type="SUPFAM" id="SSF48452">
    <property type="entry name" value="TPR-like"/>
    <property type="match status" value="1"/>
</dbReference>
<dbReference type="InterPro" id="IPR011990">
    <property type="entry name" value="TPR-like_helical_dom_sf"/>
</dbReference>
<evidence type="ECO:0000256" key="1">
    <source>
        <dbReference type="SAM" id="SignalP"/>
    </source>
</evidence>
<dbReference type="RefSeq" id="WP_156642354.1">
    <property type="nucleotide sequence ID" value="NZ_WOXT01000003.1"/>
</dbReference>
<evidence type="ECO:0000313" key="3">
    <source>
        <dbReference type="EMBL" id="MUV14896.1"/>
    </source>
</evidence>
<feature type="signal peptide" evidence="1">
    <location>
        <begin position="1"/>
        <end position="26"/>
    </location>
</feature>
<dbReference type="EMBL" id="WOXT01000003">
    <property type="protein sequence ID" value="MUV14896.1"/>
    <property type="molecule type" value="Genomic_DNA"/>
</dbReference>
<keyword evidence="4" id="KW-1185">Reference proteome</keyword>
<evidence type="ECO:0000313" key="4">
    <source>
        <dbReference type="Proteomes" id="UP000479692"/>
    </source>
</evidence>
<dbReference type="Pfam" id="PF09906">
    <property type="entry name" value="DUF2135"/>
    <property type="match status" value="1"/>
</dbReference>
<dbReference type="AlphaFoldDB" id="A0A7C9HNA7"/>
<protein>
    <submittedName>
        <fullName evidence="3">DUF2135 domain-containing protein</fullName>
    </submittedName>
</protein>
<gene>
    <name evidence="3" type="ORF">GN331_11845</name>
</gene>
<sequence length="921" mass="100846">MQRSIVAGIACAITFVIGFASPLSKAQNVTAPTVRIGGDAKGLQPIRVRQVDTTTDVVGRLSRKTLTFELSNPNNRVLEGTMEFPLAAGQQITGFALDIAGDMREAVPVPKDKGRQVFESIERRGVDPGLLEQTAGNNFRVRVYPIPANGVRRVRLTIDDTLARGAAKKASYAARRDNGEVYVLGEVPVEAASKPRVIPDRVGILWDASASTRTHQRAHLQMLGDYLRAMGNGTVTLRLLRDVGEDAGTYEIRNGDWSALHSKLETVVYDGATDLADWTPRADIAEYLLFSDGHRNYGERDVPRLSATQRLYAIAPREGGSDTARLATLAQQRNGRLVLDRWHDRGDVALRQLTGQSLRIVGLAPHGVTDLEVPGRFIDDGVLRVAGRATQRGAYVDVTLDDGAGQRIVRVDMPINGPSHPQVASLWAGWKVRALSVDPERNAAQIARIGQQFGIVTPGTSLIVLENADDYVRYDIPAPAALREEVAQLQAVRDKERKQNRNERIDSVADKFAQRIAWWERKFPKDSPRTQKIAKENDVARRAYASAAEAAEAAAMAADAAADAADAAASMAREEPSVVFDAASPQELRAPAPAMAAPASAELMSANFVSAGGRDAPGPTATITLQPWQSDAPYARRLRDAKPADVYALYLGERDAHADSTAFYLDVAGILLAKGRRSEALRVLSNLAEMQLESRHVLRVLGYRLMQANDDARAVEVFRKVLAMADEEPQSHRDLGLALAATGHRQEAIEHLYEVVARPWDGRFDEVELVALNELNAIVATSPQPLDTAFVDRRLLRNLPVDLRAVLSWDSDNSDMDLWVTDPNGERCYYGNRLTYQGGQLSDDFTGGYGPEEFLLRDAKPGKYRVEANFYGDRQQIVTGATTLTLTLTTGWGTAARKDQAVTLRLTDARETVLVGEFEVK</sequence>
<dbReference type="Pfam" id="PF08487">
    <property type="entry name" value="VIT"/>
    <property type="match status" value="1"/>
</dbReference>
<dbReference type="Gene3D" id="2.60.120.380">
    <property type="match status" value="1"/>
</dbReference>
<keyword evidence="1" id="KW-0732">Signal</keyword>
<dbReference type="InterPro" id="IPR013694">
    <property type="entry name" value="VIT"/>
</dbReference>
<dbReference type="InterPro" id="IPR019220">
    <property type="entry name" value="DUF2135"/>
</dbReference>
<dbReference type="PROSITE" id="PS51468">
    <property type="entry name" value="VIT"/>
    <property type="match status" value="1"/>
</dbReference>
<dbReference type="Proteomes" id="UP000479692">
    <property type="component" value="Unassembled WGS sequence"/>
</dbReference>
<reference evidence="3 4" key="1">
    <citation type="submission" date="2019-12" db="EMBL/GenBank/DDBJ databases">
        <authorList>
            <person name="Xu J."/>
        </authorList>
    </citation>
    <scope>NUCLEOTIDE SEQUENCE [LARGE SCALE GENOMIC DNA]</scope>
    <source>
        <strain evidence="3 4">HX-5-24</strain>
    </source>
</reference>
<proteinExistence type="predicted"/>
<feature type="chain" id="PRO_5029011330" evidence="1">
    <location>
        <begin position="27"/>
        <end position="921"/>
    </location>
</feature>
<name>A0A7C9HNA7_9GAMM</name>